<sequence length="215" mass="25551">MKRMLTLILAATTGIGLATSLAHASSKAFATTDVNLRAGPSTSYPAVDVVRDGDPVRVFGCLQTRSWCDVSYGGARGWMSSNYLAYQGPRYRYEGTRAVEVIEAPVITFSLGGYWGDHYRSRDFYRDRARYDRDPDWRDHRRDDRWDRRDERWDRRHDRRDARYDRDYDRDRFRDRDRWRDHDGRRDRDWDRRGGDYGRRGPAVEEPVVPLYRVD</sequence>
<reference evidence="4 5" key="1">
    <citation type="submission" date="2017-04" db="EMBL/GenBank/DDBJ databases">
        <authorList>
            <person name="Afonso C.L."/>
            <person name="Miller P.J."/>
            <person name="Scott M.A."/>
            <person name="Spackman E."/>
            <person name="Goraichik I."/>
            <person name="Dimitrov K.M."/>
            <person name="Suarez D.L."/>
            <person name="Swayne D.E."/>
        </authorList>
    </citation>
    <scope>NUCLEOTIDE SEQUENCE [LARGE SCALE GENOMIC DNA]</scope>
    <source>
        <strain evidence="4 5">CGMCC 1.10972</strain>
    </source>
</reference>
<feature type="signal peptide" evidence="2">
    <location>
        <begin position="1"/>
        <end position="24"/>
    </location>
</feature>
<feature type="region of interest" description="Disordered" evidence="1">
    <location>
        <begin position="180"/>
        <end position="206"/>
    </location>
</feature>
<dbReference type="AlphaFoldDB" id="A0A1W2CH22"/>
<keyword evidence="2" id="KW-0732">Signal</keyword>
<evidence type="ECO:0000313" key="5">
    <source>
        <dbReference type="Proteomes" id="UP000192656"/>
    </source>
</evidence>
<dbReference type="InterPro" id="IPR003646">
    <property type="entry name" value="SH3-like_bac-type"/>
</dbReference>
<accession>A0A1W2CH22</accession>
<dbReference type="STRING" id="937218.SAMN06297251_11042"/>
<dbReference type="SMART" id="SM00287">
    <property type="entry name" value="SH3b"/>
    <property type="match status" value="1"/>
</dbReference>
<evidence type="ECO:0000313" key="4">
    <source>
        <dbReference type="EMBL" id="SMC84513.1"/>
    </source>
</evidence>
<dbReference type="PROSITE" id="PS51781">
    <property type="entry name" value="SH3B"/>
    <property type="match status" value="1"/>
</dbReference>
<dbReference type="Gene3D" id="2.30.30.40">
    <property type="entry name" value="SH3 Domains"/>
    <property type="match status" value="1"/>
</dbReference>
<dbReference type="OrthoDB" id="8074373at2"/>
<feature type="chain" id="PRO_5010723496" evidence="2">
    <location>
        <begin position="25"/>
        <end position="215"/>
    </location>
</feature>
<dbReference type="Pfam" id="PF08239">
    <property type="entry name" value="SH3_3"/>
    <property type="match status" value="1"/>
</dbReference>
<protein>
    <submittedName>
        <fullName evidence="4">Uncharacterized conserved protein YraI</fullName>
    </submittedName>
</protein>
<evidence type="ECO:0000256" key="2">
    <source>
        <dbReference type="SAM" id="SignalP"/>
    </source>
</evidence>
<dbReference type="RefSeq" id="WP_084410332.1">
    <property type="nucleotide sequence ID" value="NZ_FWXR01000010.1"/>
</dbReference>
<gene>
    <name evidence="4" type="ORF">SAMN06297251_11042</name>
</gene>
<feature type="compositionally biased region" description="Basic and acidic residues" evidence="1">
    <location>
        <begin position="180"/>
        <end position="203"/>
    </location>
</feature>
<proteinExistence type="predicted"/>
<evidence type="ECO:0000256" key="1">
    <source>
        <dbReference type="SAM" id="MobiDB-lite"/>
    </source>
</evidence>
<dbReference type="EMBL" id="FWXR01000010">
    <property type="protein sequence ID" value="SMC84513.1"/>
    <property type="molecule type" value="Genomic_DNA"/>
</dbReference>
<keyword evidence="5" id="KW-1185">Reference proteome</keyword>
<evidence type="ECO:0000259" key="3">
    <source>
        <dbReference type="PROSITE" id="PS51781"/>
    </source>
</evidence>
<dbReference type="Proteomes" id="UP000192656">
    <property type="component" value="Unassembled WGS sequence"/>
</dbReference>
<name>A0A1W2CH22_9HYPH</name>
<feature type="domain" description="SH3b" evidence="3">
    <location>
        <begin position="24"/>
        <end position="88"/>
    </location>
</feature>
<organism evidence="4 5">
    <name type="scientific">Fulvimarina manganoxydans</name>
    <dbReference type="NCBI Taxonomy" id="937218"/>
    <lineage>
        <taxon>Bacteria</taxon>
        <taxon>Pseudomonadati</taxon>
        <taxon>Pseudomonadota</taxon>
        <taxon>Alphaproteobacteria</taxon>
        <taxon>Hyphomicrobiales</taxon>
        <taxon>Aurantimonadaceae</taxon>
        <taxon>Fulvimarina</taxon>
    </lineage>
</organism>